<feature type="compositionally biased region" description="Polar residues" evidence="1">
    <location>
        <begin position="1328"/>
        <end position="1357"/>
    </location>
</feature>
<feature type="domain" description="DUF4815" evidence="2">
    <location>
        <begin position="1042"/>
        <end position="1285"/>
    </location>
</feature>
<protein>
    <submittedName>
        <fullName evidence="3">DUF4815 domain-containing protein</fullName>
    </submittedName>
</protein>
<evidence type="ECO:0000259" key="2">
    <source>
        <dbReference type="Pfam" id="PF16075"/>
    </source>
</evidence>
<dbReference type="EMBL" id="JACASV010000036">
    <property type="protein sequence ID" value="NWJ43611.1"/>
    <property type="molecule type" value="Genomic_DNA"/>
</dbReference>
<reference evidence="3 4" key="1">
    <citation type="journal article" date="2019" name="Environ. Microbiol.">
        <title>Genomics insights into ecotype formation of ammonia-oxidizing archaea in the deep ocean.</title>
        <authorList>
            <person name="Wang Y."/>
            <person name="Huang J.M."/>
            <person name="Cui G.J."/>
            <person name="Nunoura T."/>
            <person name="Takaki Y."/>
            <person name="Li W.L."/>
            <person name="Li J."/>
            <person name="Gao Z.M."/>
            <person name="Takai K."/>
            <person name="Zhang A.Q."/>
            <person name="Stepanauskas R."/>
        </authorList>
    </citation>
    <scope>NUCLEOTIDE SEQUENCE [LARGE SCALE GENOMIC DNA]</scope>
    <source>
        <strain evidence="3 4">L15b</strain>
    </source>
</reference>
<gene>
    <name evidence="3" type="ORF">HX837_05350</name>
</gene>
<comment type="caution">
    <text evidence="3">The sequence shown here is derived from an EMBL/GenBank/DDBJ whole genome shotgun (WGS) entry which is preliminary data.</text>
</comment>
<proteinExistence type="predicted"/>
<feature type="domain" description="DUF4815" evidence="2">
    <location>
        <begin position="148"/>
        <end position="314"/>
    </location>
</feature>
<dbReference type="InterPro" id="IPR032096">
    <property type="entry name" value="DUF4815"/>
</dbReference>
<name>A0A7K4MPW1_9ARCH</name>
<evidence type="ECO:0000313" key="3">
    <source>
        <dbReference type="EMBL" id="NWJ43611.1"/>
    </source>
</evidence>
<evidence type="ECO:0000256" key="1">
    <source>
        <dbReference type="SAM" id="MobiDB-lite"/>
    </source>
</evidence>
<dbReference type="Pfam" id="PF16075">
    <property type="entry name" value="DUF4815"/>
    <property type="match status" value="3"/>
</dbReference>
<dbReference type="Proteomes" id="UP000523105">
    <property type="component" value="Unassembled WGS sequence"/>
</dbReference>
<feature type="domain" description="DUF4815" evidence="2">
    <location>
        <begin position="12"/>
        <end position="80"/>
    </location>
</feature>
<evidence type="ECO:0000313" key="4">
    <source>
        <dbReference type="Proteomes" id="UP000523105"/>
    </source>
</evidence>
<accession>A0A7K4MPW1</accession>
<organism evidence="3 4">
    <name type="scientific">Marine Group I thaumarchaeote</name>
    <dbReference type="NCBI Taxonomy" id="2511932"/>
    <lineage>
        <taxon>Archaea</taxon>
        <taxon>Nitrososphaerota</taxon>
        <taxon>Marine Group I</taxon>
    </lineage>
</organism>
<feature type="region of interest" description="Disordered" evidence="1">
    <location>
        <begin position="1328"/>
        <end position="1360"/>
    </location>
</feature>
<sequence length="2245" mass="242560">MALTTDFNVDPYYDDFDQTKNFHKVLFRPGYAVQAREVSQLQTILQKQIERHGQHMFQEGSVVLGCEVNYDNEVRSLKLETQFSGEDITITDYANVVVTGATSNARARVVATIASTTTDQPTLMFHYMNNNAFNNGETITVLGTATQANTVSSSGASGIETAEANGSVVSINSGVFYVGGYFTFKDSESLVLEKYSSTPSYRVGIQITETIVDSDADSSLLDPAQGAYNYAAQGANRYKIALALSAKTYTATDPVEAAADQNFYQLLKLRSGIKEEETKYPVYSEIEKTLARRTYDESGDYTVRPFNLQIADHQGLAGETGNSGSGETSTLTGVGTDFVTDLTSGDVIYLSGNTANTAIIDSIANTTVALLTGAANTFTSGQTIHFESKFSAGLEPGKAYVKGYEYESIDTKYVNIEKGRDTSNVTNHGLRTAFGNKLHVKNANGFFDISRHHLVDLHCSNVAIQNTTGSTSTSDGTDDLTSTYGTQFTKYNSQTKVGTARIRDMDWYSASGNTSNVSHSHSDHIVYLYDVRTSNSVSGNVADANLSSTIIQIGNSTTNTVSNTADVYIGATIKVTTPNLDRILQENLDTIALESGDAAGVADDTVGSGILVNEDQSGVSNTVDSRTIVDYTLSGGNAFVVIDDNLQSRTYHVTNSTATIIGTTYAITYQIKDVDSIAVTNSTARFADADVDELSKYNSISSANTILKETELNSLIFPLPNQPVANTFNFDYTYKKTSAELQSASNGLVTVALSGTDTFAQTGDALASSVAEENFVVVVKDNNDDTGALGTSNGQYLSFSNTDGYSRRAVVTAQQALLYCNTTNGVINVSVTYTAQKIALAPRTKSLVPGRGNTSYALTSNNLNTQLANGQYHNAAPSRTPGERTSLKTVDVFNIVKIVDSGALTANVTNAMMTQTANLVTNSYVLDTGQTDNFYGHSSIYLKPGQPAPKGQICVVFDRFSHETTPGYFSVNSYPTTSGVTFNQQNTTVNTIFTYSNVPEYTSPVTGEKIRLTDVVDYRPFVQQDTNDGTTAVNFYIANNTDAIANSGILLPDSDTTTELDFYYYLPRIDKLILTRDRQFEVIKGKSTEDPVAPPDDDDSMTLYTLSVPAYTFALTDIETRYIDNKRFTMRDIGKLEKRIERMEYFIALSILEKETAARNITSSGSRDSLFNTRGERFKNGILVDTFAGHSIGDASLDDYSVAVNFKDRVLRAPFYYDNFGFTYKAASSNNVTQTGDLLTLPFTSNTFIDQPLTSNTAQINPFNIVNFIGGMNLSPPSDTWFDDTSRAEVTVNLEGHHDNYVLSSNTTRMGFGSQWNDWSTNWTGTQVNPEPNTAVSNSGSLTTGTRGTKSTAQSKTKFGLKSDNPVETIVKTVGNKIVDMSVVPFVRAQTVSFASKGMKPLTNVYTYIGNTHMSANTEPAKKLVLSSANAAFQEGETIEDSANNRGIIRIASNTVSNVATLYITDINGNSSATAAAKISSQNNRITNSSIGFLAANIVTGVTSGANGTIGSIVANSRNILSSDVSQMQTTEIGEIAGDIQIPAGTFRVGDRIIRLTDSATNNVAATTTVVEIAFKVKGLYQNRERLIISTREPIIRRESLTSEEIVTDTTSRQTDKTNWINPMAQSFHVDPNNFPMGIFLKDVTLWFYAKDSYLPVTVQLRPIVNGFPSSSIILPFSEKTLNPDVIQTSDTANAFSSNTTTHTTFTFDSPVYLTPDEYALVVVSNSPEYKLYTGEHGISATGTSRTITKQSFVGSFFRPQNAGVWEAKKEEFLMFRANRCEFSGTGGVNNYVHFISHANGAVGNTANVNYETFKVTSSVINFSNTSADFTYNGTSDGSTFLGYTAFSLDQNIKLAASRTLKAKTNGQFTINCTMSTSNSHVSPVIDLDRLSLIAVENDVDNAILSANDITVTTVGGGYSNTVNGSYTASLSSPDTGSNTATVNVHVEVTLNLTSNSTSLASGNSDYTTDDDNPSKFVIGEGIMITGSGTQSANDAYGLVASQTYKNDNTSANVASVTIKTSANNKGHFANGCVVVANSLAQDSDHTNSGKSAEGSHSNTTFISNKAVGSVSNVIPVSAGSGYLTTPTITISAPSHPSTDTQAVANVVGEDSTSGGNINTRYISRRVTLEDEFDAGDIKVILNAYKPLGTGIHLYYKAKHKDDPQDFDEKSYVLMSQETVSSRYSSSEEDIKEFVFKTSYDEITYTSDNVLYENFKSFAVKVCLTSNNAALIPKVKDMRAIALDT</sequence>